<dbReference type="InterPro" id="IPR036388">
    <property type="entry name" value="WH-like_DNA-bd_sf"/>
</dbReference>
<sequence>MVRTKKATKVKVGESRKLKLPRLILDLIEKGENQGFVTQDEILELFPDAEKHVDELDALYDQLFKQDIDVFESVLAGQDGEIAEVSSDLEKELEELSGLEEISINDPVRMYLKEIGRIPLLKREEEITLAQKTEAGDKRAKDKLTQSNLRLVVSIAKKYMGRGMSFLDLIQEGNKGLIRAVEKYDWTKGFKFSTYATWWIRQAITRAIADQARTIRIPVHMVETINKLIRTQRKLMQDLGREPTDEEVGKELELSPERVREILKISQKTTSLETPIGDDEDSLLGDFIADEGQVSPYEATTKQLMLENVEEVLSTLTDREAKVLKMRFGLHGAKALTLEEVGREFGVTRERIRQIESKALRKLRHPSRRKKLQDYLE</sequence>
<dbReference type="Gene3D" id="1.10.601.10">
    <property type="entry name" value="RNA Polymerase Primary Sigma Factor"/>
    <property type="match status" value="2"/>
</dbReference>
<dbReference type="Gene3D" id="1.10.10.10">
    <property type="entry name" value="Winged helix-like DNA-binding domain superfamily/Winged helix DNA-binding domain"/>
    <property type="match status" value="2"/>
</dbReference>
<evidence type="ECO:0000259" key="7">
    <source>
        <dbReference type="PROSITE" id="PS00716"/>
    </source>
</evidence>
<evidence type="ECO:0000256" key="5">
    <source>
        <dbReference type="ARBA" id="ARBA00023163"/>
    </source>
</evidence>
<feature type="region of interest" description="Sigma-70 factor domain-2" evidence="6">
    <location>
        <begin position="144"/>
        <end position="214"/>
    </location>
</feature>
<dbReference type="InterPro" id="IPR007627">
    <property type="entry name" value="RNA_pol_sigma70_r2"/>
</dbReference>
<comment type="subunit">
    <text evidence="6">Interacts transiently with the RNA polymerase catalytic core.</text>
</comment>
<dbReference type="Pfam" id="PF00140">
    <property type="entry name" value="Sigma70_r1_2"/>
    <property type="match status" value="1"/>
</dbReference>
<gene>
    <name evidence="6" type="primary">sigA</name>
    <name evidence="8" type="ORF">A2703_01995</name>
</gene>
<evidence type="ECO:0000313" key="9">
    <source>
        <dbReference type="Proteomes" id="UP000177979"/>
    </source>
</evidence>
<dbReference type="Proteomes" id="UP000177979">
    <property type="component" value="Unassembled WGS sequence"/>
</dbReference>
<feature type="domain" description="RNA polymerase sigma-70" evidence="7">
    <location>
        <begin position="337"/>
        <end position="363"/>
    </location>
</feature>
<dbReference type="InterPro" id="IPR007127">
    <property type="entry name" value="RNA_pol_sigma_70_r1_1"/>
</dbReference>
<dbReference type="EMBL" id="MFAG01000015">
    <property type="protein sequence ID" value="OGD72045.1"/>
    <property type="molecule type" value="Genomic_DNA"/>
</dbReference>
<reference evidence="8 9" key="1">
    <citation type="journal article" date="2016" name="Nat. Commun.">
        <title>Thousands of microbial genomes shed light on interconnected biogeochemical processes in an aquifer system.</title>
        <authorList>
            <person name="Anantharaman K."/>
            <person name="Brown C.T."/>
            <person name="Hug L.A."/>
            <person name="Sharon I."/>
            <person name="Castelle C.J."/>
            <person name="Probst A.J."/>
            <person name="Thomas B.C."/>
            <person name="Singh A."/>
            <person name="Wilkins M.J."/>
            <person name="Karaoz U."/>
            <person name="Brodie E.L."/>
            <person name="Williams K.H."/>
            <person name="Hubbard S.S."/>
            <person name="Banfield J.F."/>
        </authorList>
    </citation>
    <scope>NUCLEOTIDE SEQUENCE [LARGE SCALE GENOMIC DNA]</scope>
</reference>
<dbReference type="InterPro" id="IPR000943">
    <property type="entry name" value="RNA_pol_sigma70"/>
</dbReference>
<dbReference type="InterPro" id="IPR012760">
    <property type="entry name" value="RNA_pol_sigma_RpoD_C"/>
</dbReference>
<comment type="caution">
    <text evidence="8">The sequence shown here is derived from an EMBL/GenBank/DDBJ whole genome shotgun (WGS) entry which is preliminary data.</text>
</comment>
<dbReference type="GO" id="GO:0003677">
    <property type="term" value="F:DNA binding"/>
    <property type="evidence" value="ECO:0007669"/>
    <property type="project" value="UniProtKB-UniRule"/>
</dbReference>
<evidence type="ECO:0000256" key="3">
    <source>
        <dbReference type="ARBA" id="ARBA00023082"/>
    </source>
</evidence>
<dbReference type="InterPro" id="IPR013324">
    <property type="entry name" value="RNA_pol_sigma_r3/r4-like"/>
</dbReference>
<dbReference type="PANTHER" id="PTHR30603">
    <property type="entry name" value="RNA POLYMERASE SIGMA FACTOR RPO"/>
    <property type="match status" value="1"/>
</dbReference>
<comment type="function">
    <text evidence="6">Sigma factors are initiation factors that promote the attachment of RNA polymerase to specific initiation sites and are then released. This sigma factor is the primary sigma factor during exponential growth.</text>
</comment>
<dbReference type="InterPro" id="IPR050239">
    <property type="entry name" value="Sigma-70_RNA_pol_init_factors"/>
</dbReference>
<dbReference type="InterPro" id="IPR028630">
    <property type="entry name" value="Sigma70_RpoD"/>
</dbReference>
<organism evidence="8 9">
    <name type="scientific">Candidatus Collierbacteria bacterium RIFCSPHIGHO2_01_FULL_50_25</name>
    <dbReference type="NCBI Taxonomy" id="1817722"/>
    <lineage>
        <taxon>Bacteria</taxon>
        <taxon>Candidatus Collieribacteriota</taxon>
    </lineage>
</organism>
<dbReference type="Pfam" id="PF04539">
    <property type="entry name" value="Sigma70_r3"/>
    <property type="match status" value="1"/>
</dbReference>
<keyword evidence="4 6" id="KW-0238">DNA-binding</keyword>
<dbReference type="InterPro" id="IPR013325">
    <property type="entry name" value="RNA_pol_sigma_r2"/>
</dbReference>
<dbReference type="InterPro" id="IPR014284">
    <property type="entry name" value="RNA_pol_sigma-70_dom"/>
</dbReference>
<dbReference type="GO" id="GO:0016987">
    <property type="term" value="F:sigma factor activity"/>
    <property type="evidence" value="ECO:0007669"/>
    <property type="project" value="UniProtKB-UniRule"/>
</dbReference>
<keyword evidence="3 6" id="KW-0731">Sigma factor</keyword>
<comment type="similarity">
    <text evidence="6">Belongs to the sigma-70 factor family. RpoD/SigA subfamily.</text>
</comment>
<dbReference type="FunFam" id="1.10.601.10:FF:000001">
    <property type="entry name" value="RNA polymerase sigma factor SigA"/>
    <property type="match status" value="1"/>
</dbReference>
<dbReference type="NCBIfam" id="TIGR02937">
    <property type="entry name" value="sigma70-ECF"/>
    <property type="match status" value="1"/>
</dbReference>
<evidence type="ECO:0000256" key="1">
    <source>
        <dbReference type="ARBA" id="ARBA00022490"/>
    </source>
</evidence>
<keyword evidence="2 6" id="KW-0805">Transcription regulation</keyword>
<dbReference type="NCBIfam" id="TIGR02393">
    <property type="entry name" value="RpoD_Cterm"/>
    <property type="match status" value="1"/>
</dbReference>
<accession>A0A1F5EXF4</accession>
<comment type="subcellular location">
    <subcellularLocation>
        <location evidence="6">Cytoplasm</location>
    </subcellularLocation>
</comment>
<keyword evidence="5 6" id="KW-0804">Transcription</keyword>
<dbReference type="SUPFAM" id="SSF88659">
    <property type="entry name" value="Sigma3 and sigma4 domains of RNA polymerase sigma factors"/>
    <property type="match status" value="2"/>
</dbReference>
<evidence type="ECO:0000313" key="8">
    <source>
        <dbReference type="EMBL" id="OGD72045.1"/>
    </source>
</evidence>
<feature type="region of interest" description="Sigma-70 factor domain-4" evidence="6">
    <location>
        <begin position="312"/>
        <end position="365"/>
    </location>
</feature>
<dbReference type="Pfam" id="PF04542">
    <property type="entry name" value="Sigma70_r2"/>
    <property type="match status" value="1"/>
</dbReference>
<dbReference type="Pfam" id="PF03979">
    <property type="entry name" value="Sigma70_r1_1"/>
    <property type="match status" value="1"/>
</dbReference>
<feature type="DNA-binding region" description="H-T-H motif" evidence="6">
    <location>
        <begin position="338"/>
        <end position="357"/>
    </location>
</feature>
<evidence type="ECO:0000256" key="4">
    <source>
        <dbReference type="ARBA" id="ARBA00023125"/>
    </source>
</evidence>
<proteinExistence type="inferred from homology"/>
<feature type="short sequence motif" description="Interaction with polymerase core subunit RpoC" evidence="6">
    <location>
        <begin position="168"/>
        <end position="171"/>
    </location>
</feature>
<dbReference type="InterPro" id="IPR009042">
    <property type="entry name" value="RNA_pol_sigma70_r1_2"/>
</dbReference>
<dbReference type="PROSITE" id="PS00716">
    <property type="entry name" value="SIGMA70_2"/>
    <property type="match status" value="1"/>
</dbReference>
<dbReference type="GO" id="GO:0006352">
    <property type="term" value="P:DNA-templated transcription initiation"/>
    <property type="evidence" value="ECO:0007669"/>
    <property type="project" value="UniProtKB-UniRule"/>
</dbReference>
<dbReference type="InterPro" id="IPR042189">
    <property type="entry name" value="RNA_pol_sigma_70_r1_1_sf"/>
</dbReference>
<evidence type="ECO:0000256" key="6">
    <source>
        <dbReference type="HAMAP-Rule" id="MF_00963"/>
    </source>
</evidence>
<dbReference type="PANTHER" id="PTHR30603:SF60">
    <property type="entry name" value="RNA POLYMERASE SIGMA FACTOR RPOD"/>
    <property type="match status" value="1"/>
</dbReference>
<name>A0A1F5EXF4_9BACT</name>
<dbReference type="Pfam" id="PF04545">
    <property type="entry name" value="Sigma70_r4"/>
    <property type="match status" value="1"/>
</dbReference>
<dbReference type="InterPro" id="IPR007630">
    <property type="entry name" value="RNA_pol_sigma70_r4"/>
</dbReference>
<dbReference type="STRING" id="1817722.A2703_01995"/>
<dbReference type="SUPFAM" id="SSF88946">
    <property type="entry name" value="Sigma2 domain of RNA polymerase sigma factors"/>
    <property type="match status" value="1"/>
</dbReference>
<dbReference type="GO" id="GO:0005737">
    <property type="term" value="C:cytoplasm"/>
    <property type="evidence" value="ECO:0007669"/>
    <property type="project" value="UniProtKB-SubCell"/>
</dbReference>
<keyword evidence="1 6" id="KW-0963">Cytoplasm</keyword>
<feature type="region of interest" description="Sigma-70 factor domain-3" evidence="6">
    <location>
        <begin position="223"/>
        <end position="299"/>
    </location>
</feature>
<dbReference type="PRINTS" id="PR00046">
    <property type="entry name" value="SIGMA70FCT"/>
</dbReference>
<dbReference type="CDD" id="cd06171">
    <property type="entry name" value="Sigma70_r4"/>
    <property type="match status" value="1"/>
</dbReference>
<evidence type="ECO:0000256" key="2">
    <source>
        <dbReference type="ARBA" id="ARBA00023015"/>
    </source>
</evidence>
<dbReference type="Gene3D" id="1.10.220.120">
    <property type="entry name" value="Sigma-70 factor, region 1.1"/>
    <property type="match status" value="1"/>
</dbReference>
<dbReference type="InterPro" id="IPR007624">
    <property type="entry name" value="RNA_pol_sigma70_r3"/>
</dbReference>
<dbReference type="AlphaFoldDB" id="A0A1F5EXF4"/>
<dbReference type="HAMAP" id="MF_00963">
    <property type="entry name" value="Sigma70_RpoD_SigA"/>
    <property type="match status" value="1"/>
</dbReference>
<protein>
    <recommendedName>
        <fullName evidence="6">RNA polymerase sigma factor SigA</fullName>
    </recommendedName>
</protein>